<accession>A0A0B0EFR2</accession>
<dbReference type="eggNOG" id="COG0577">
    <property type="taxonomic scope" value="Bacteria"/>
</dbReference>
<comment type="caution">
    <text evidence="8">The sequence shown here is derived from an EMBL/GenBank/DDBJ whole genome shotgun (WGS) entry which is preliminary data.</text>
</comment>
<dbReference type="Pfam" id="PF02687">
    <property type="entry name" value="FtsX"/>
    <property type="match status" value="1"/>
</dbReference>
<proteinExistence type="predicted"/>
<evidence type="ECO:0000256" key="2">
    <source>
        <dbReference type="ARBA" id="ARBA00022475"/>
    </source>
</evidence>
<dbReference type="PANTHER" id="PTHR43738">
    <property type="entry name" value="ABC TRANSPORTER, MEMBRANE PROTEIN"/>
    <property type="match status" value="1"/>
</dbReference>
<gene>
    <name evidence="8" type="ORF">SCABRO_02827</name>
</gene>
<dbReference type="InterPro" id="IPR003838">
    <property type="entry name" value="ABC3_permease_C"/>
</dbReference>
<dbReference type="InterPro" id="IPR051125">
    <property type="entry name" value="ABC-4/HrtB_transporter"/>
</dbReference>
<keyword evidence="2" id="KW-1003">Cell membrane</keyword>
<evidence type="ECO:0000256" key="3">
    <source>
        <dbReference type="ARBA" id="ARBA00022692"/>
    </source>
</evidence>
<evidence type="ECO:0000259" key="7">
    <source>
        <dbReference type="Pfam" id="PF02687"/>
    </source>
</evidence>
<dbReference type="EMBL" id="JRYO01000197">
    <property type="protein sequence ID" value="KHE91424.1"/>
    <property type="molecule type" value="Genomic_DNA"/>
</dbReference>
<sequence length="384" mass="43180">MIFKILFRNAFRHKLRTFLTVCGMAVAILSFGLLRTVIDAWYIGVEASSETRLVTRNSISLIFRLPLAYRDTIRRVDGVEIVSYGNWFGGYYIDRKDFFANFAVEPKSYLELYPEYVIPDDQKVKFTSDRKGCLVGKKLADRFGWSVGDTVTLTGTIFPGKWDFILRGIYEGRTKNIDETLFFFHWNYLNESIKKIQSTSVDHVGFYIIGIENPYIAAETSEAIDKFFKNSLAETLTETEKAFQLGFVAMSEAIIKAIQLISLVIIFIILIVVANTMGMSVRERIGEYAVLKTLGFRARQITMLIMGESMVITIIGGITGIILTFPAAMGFSLAVGQFFPVFNITGETLYLDMAVTVTVGLLAGIFPAYRAVTVRIAEGLRRIG</sequence>
<feature type="transmembrane region" description="Helical" evidence="6">
    <location>
        <begin position="349"/>
        <end position="372"/>
    </location>
</feature>
<dbReference type="AlphaFoldDB" id="A0A0B0EFR2"/>
<keyword evidence="4 6" id="KW-1133">Transmembrane helix</keyword>
<evidence type="ECO:0000313" key="8">
    <source>
        <dbReference type="EMBL" id="KHE91424.1"/>
    </source>
</evidence>
<dbReference type="PANTHER" id="PTHR43738:SF3">
    <property type="entry name" value="ABC TRANSPORTER PERMEASE"/>
    <property type="match status" value="1"/>
</dbReference>
<evidence type="ECO:0000256" key="6">
    <source>
        <dbReference type="SAM" id="Phobius"/>
    </source>
</evidence>
<evidence type="ECO:0000256" key="4">
    <source>
        <dbReference type="ARBA" id="ARBA00022989"/>
    </source>
</evidence>
<evidence type="ECO:0000256" key="1">
    <source>
        <dbReference type="ARBA" id="ARBA00004651"/>
    </source>
</evidence>
<dbReference type="Proteomes" id="UP000030652">
    <property type="component" value="Unassembled WGS sequence"/>
</dbReference>
<keyword evidence="5 6" id="KW-0472">Membrane</keyword>
<reference evidence="8 9" key="1">
    <citation type="submission" date="2014-10" db="EMBL/GenBank/DDBJ databases">
        <title>Draft genome of anammox bacterium scalindua brodae, obtained using differential coverage binning of sequence data from two enrichment reactors.</title>
        <authorList>
            <person name="Speth D.R."/>
            <person name="Russ L."/>
            <person name="Kartal B."/>
            <person name="Op den Camp H.J."/>
            <person name="Dutilh B.E."/>
            <person name="Jetten M.S."/>
        </authorList>
    </citation>
    <scope>NUCLEOTIDE SEQUENCE [LARGE SCALE GENOMIC DNA]</scope>
    <source>
        <strain evidence="8">RU1</strain>
    </source>
</reference>
<name>A0A0B0EFR2_9BACT</name>
<feature type="transmembrane region" description="Helical" evidence="6">
    <location>
        <begin position="301"/>
        <end position="329"/>
    </location>
</feature>
<dbReference type="GO" id="GO:0005886">
    <property type="term" value="C:plasma membrane"/>
    <property type="evidence" value="ECO:0007669"/>
    <property type="project" value="UniProtKB-SubCell"/>
</dbReference>
<keyword evidence="3 6" id="KW-0812">Transmembrane</keyword>
<organism evidence="8 9">
    <name type="scientific">Candidatus Scalindua brodae</name>
    <dbReference type="NCBI Taxonomy" id="237368"/>
    <lineage>
        <taxon>Bacteria</taxon>
        <taxon>Pseudomonadati</taxon>
        <taxon>Planctomycetota</taxon>
        <taxon>Candidatus Brocadiia</taxon>
        <taxon>Candidatus Brocadiales</taxon>
        <taxon>Candidatus Scalinduaceae</taxon>
        <taxon>Candidatus Scalindua</taxon>
    </lineage>
</organism>
<feature type="transmembrane region" description="Helical" evidence="6">
    <location>
        <begin position="21"/>
        <end position="43"/>
    </location>
</feature>
<feature type="domain" description="ABC3 transporter permease C-terminal" evidence="7">
    <location>
        <begin position="261"/>
        <end position="373"/>
    </location>
</feature>
<feature type="transmembrane region" description="Helical" evidence="6">
    <location>
        <begin position="260"/>
        <end position="281"/>
    </location>
</feature>
<evidence type="ECO:0000256" key="5">
    <source>
        <dbReference type="ARBA" id="ARBA00023136"/>
    </source>
</evidence>
<comment type="subcellular location">
    <subcellularLocation>
        <location evidence="1">Cell membrane</location>
        <topology evidence="1">Multi-pass membrane protein</topology>
    </subcellularLocation>
</comment>
<evidence type="ECO:0000313" key="9">
    <source>
        <dbReference type="Proteomes" id="UP000030652"/>
    </source>
</evidence>
<protein>
    <submittedName>
        <fullName evidence="8">ABC transporter permease protein</fullName>
    </submittedName>
</protein>
<dbReference type="PATRIC" id="fig|237368.3.peg.3066"/>